<comment type="caution">
    <text evidence="9">The sequence shown here is derived from an EMBL/GenBank/DDBJ whole genome shotgun (WGS) entry which is preliminary data.</text>
</comment>
<proteinExistence type="predicted"/>
<evidence type="ECO:0000256" key="6">
    <source>
        <dbReference type="SAM" id="MobiDB-lite"/>
    </source>
</evidence>
<protein>
    <recommendedName>
        <fullName evidence="8">ER membrane protein complex subunit 7 beta-sandwich domain-containing protein</fullName>
    </recommendedName>
</protein>
<feature type="domain" description="ER membrane protein complex subunit 7 beta-sandwich" evidence="8">
    <location>
        <begin position="28"/>
        <end position="153"/>
    </location>
</feature>
<organism evidence="9 10">
    <name type="scientific">Conoideocrella luteorostrata</name>
    <dbReference type="NCBI Taxonomy" id="1105319"/>
    <lineage>
        <taxon>Eukaryota</taxon>
        <taxon>Fungi</taxon>
        <taxon>Dikarya</taxon>
        <taxon>Ascomycota</taxon>
        <taxon>Pezizomycotina</taxon>
        <taxon>Sordariomycetes</taxon>
        <taxon>Hypocreomycetidae</taxon>
        <taxon>Hypocreales</taxon>
        <taxon>Clavicipitaceae</taxon>
        <taxon>Conoideocrella</taxon>
    </lineage>
</organism>
<dbReference type="EMBL" id="JASWJB010000152">
    <property type="protein sequence ID" value="KAK2594877.1"/>
    <property type="molecule type" value="Genomic_DNA"/>
</dbReference>
<evidence type="ECO:0000313" key="10">
    <source>
        <dbReference type="Proteomes" id="UP001251528"/>
    </source>
</evidence>
<evidence type="ECO:0000259" key="8">
    <source>
        <dbReference type="Pfam" id="PF09430"/>
    </source>
</evidence>
<evidence type="ECO:0000256" key="1">
    <source>
        <dbReference type="ARBA" id="ARBA00004167"/>
    </source>
</evidence>
<dbReference type="InterPro" id="IPR039163">
    <property type="entry name" value="EMC7"/>
</dbReference>
<dbReference type="InterPro" id="IPR019008">
    <property type="entry name" value="Beta_sandwich_EMC7"/>
</dbReference>
<dbReference type="Proteomes" id="UP001251528">
    <property type="component" value="Unassembled WGS sequence"/>
</dbReference>
<evidence type="ECO:0000256" key="7">
    <source>
        <dbReference type="SAM" id="SignalP"/>
    </source>
</evidence>
<gene>
    <name evidence="9" type="ORF">QQS21_007429</name>
</gene>
<keyword evidence="10" id="KW-1185">Reference proteome</keyword>
<evidence type="ECO:0000256" key="3">
    <source>
        <dbReference type="ARBA" id="ARBA00022729"/>
    </source>
</evidence>
<comment type="subcellular location">
    <subcellularLocation>
        <location evidence="1">Membrane</location>
        <topology evidence="1">Single-pass membrane protein</topology>
    </subcellularLocation>
</comment>
<feature type="chain" id="PRO_5042493747" description="ER membrane protein complex subunit 7 beta-sandwich domain-containing protein" evidence="7">
    <location>
        <begin position="16"/>
        <end position="237"/>
    </location>
</feature>
<dbReference type="GO" id="GO:0072546">
    <property type="term" value="C:EMC complex"/>
    <property type="evidence" value="ECO:0007669"/>
    <property type="project" value="TreeGrafter"/>
</dbReference>
<dbReference type="PANTHER" id="PTHR13605">
    <property type="entry name" value="ER MEMBRANE PROTEIN COMPLEX SUBUNIT 7"/>
    <property type="match status" value="1"/>
</dbReference>
<name>A0AAJ0CNL8_9HYPO</name>
<sequence>MRLLLPLAQASLLLAASLTLYLPAVPNPFALPPTTHATLSTLSKEHSAPISSLNTFVFHNVTPGSYLADIHCKTDGFRPVRIDVSLTDDGTELVQAWDTFRGNEWANKGEALLLKGGSAGQGIEVKSIGKKIYFVERPQFSVLSILKNPMILMGLVSMVIFFGMPKLVDNMDPEMKAEFEASQRASPLNAVMGGGGGQQQNPLGDFDMAAFLAGSNKKESAAGPGNANDGRNEPVRR</sequence>
<reference evidence="9" key="1">
    <citation type="submission" date="2023-06" db="EMBL/GenBank/DDBJ databases">
        <title>Conoideocrella luteorostrata (Hypocreales: Clavicipitaceae), a potential biocontrol fungus for elongate hemlock scale in United States Christmas tree production areas.</title>
        <authorList>
            <person name="Barrett H."/>
            <person name="Lovett B."/>
            <person name="Macias A.M."/>
            <person name="Stajich J.E."/>
            <person name="Kasson M.T."/>
        </authorList>
    </citation>
    <scope>NUCLEOTIDE SEQUENCE</scope>
    <source>
        <strain evidence="9">ARSEF 14590</strain>
    </source>
</reference>
<feature type="region of interest" description="Disordered" evidence="6">
    <location>
        <begin position="216"/>
        <end position="237"/>
    </location>
</feature>
<keyword evidence="5" id="KW-0472">Membrane</keyword>
<evidence type="ECO:0000256" key="2">
    <source>
        <dbReference type="ARBA" id="ARBA00022692"/>
    </source>
</evidence>
<evidence type="ECO:0000256" key="5">
    <source>
        <dbReference type="ARBA" id="ARBA00023136"/>
    </source>
</evidence>
<dbReference type="AlphaFoldDB" id="A0AAJ0CNL8"/>
<accession>A0AAJ0CNL8</accession>
<dbReference type="Pfam" id="PF09430">
    <property type="entry name" value="EMC7_beta-sandw"/>
    <property type="match status" value="1"/>
</dbReference>
<feature type="signal peptide" evidence="7">
    <location>
        <begin position="1"/>
        <end position="15"/>
    </location>
</feature>
<evidence type="ECO:0000313" key="9">
    <source>
        <dbReference type="EMBL" id="KAK2594877.1"/>
    </source>
</evidence>
<dbReference type="PANTHER" id="PTHR13605:SF4">
    <property type="entry name" value="ER MEMBRANE PROTEIN COMPLEX SUBUNIT 7"/>
    <property type="match status" value="1"/>
</dbReference>
<keyword evidence="4" id="KW-1133">Transmembrane helix</keyword>
<keyword evidence="2" id="KW-0812">Transmembrane</keyword>
<evidence type="ECO:0000256" key="4">
    <source>
        <dbReference type="ARBA" id="ARBA00022989"/>
    </source>
</evidence>
<keyword evidence="3 7" id="KW-0732">Signal</keyword>